<evidence type="ECO:0000313" key="3">
    <source>
        <dbReference type="Proteomes" id="UP000031668"/>
    </source>
</evidence>
<sequence>MLGSSSLSRQLRGLKRNFQAHEDGTITRYSLVYNSEDVKKISVDAAHKNSRSAISDLERSDEDFEIFQGDLFSEESKYVSRVNLTQEDNSVLDSNIRRFLFHVSPYLRMTSAHMAIEWLIFKFEINIHNTEMFFFTFLPYYHTRIFRRAMMLIPESNSDFNGIVRIAHDRLVTFDDLLQVCRSCPLIVFMYFDFMNFGDDYTSFKNFSSIFSFFTLFILNFLSLHDSKLDDNINRINPFILKGINSSNKFYAWSCFTIFTKISHMVILCSGVVEKYLTNIVKSSHFNNDNFDGILILIQLLFLIDRQDMNEVPGFFLIEFFSKHKIDFTQSKIDIFKDVPSRVYLAIFNSFLSCLYESSEYKKSLTKYGMENFGRFVFVSSKIKNLATDYAQSLKSYLSIPAADFELIREALLKSDSSLWKFFETGDECIELMDRMEGDQSSSTHSEVDLLLDMISNSEITDNLVSRLDSYLENPTIDVWKLLESISQLSTFEELILDKLRWVTLVMFSQHFMELTPVISSKILANILHHHSDLIPLLPRLFYEKKLPQEDRQLTNYLSSVFDEINNTVHLPLATLIHSENPVNFIYCPDFSPDMNILLNVLSSIIDSHSFDHLLHLVLIITLNLANHLDNLHDFVDMLFYFVKLYQNEKLSKNLSIGSITNENIERFVTEPTLNLVLECVLWSLSDVIKYFELPGSSDTKRLFFMKLIFLLYNVDTHKSIVRELRAILCKFLNQMQTANNLQTFLTIKLEENMSNAFELEEDMVFLIFLNDIVKSRALPPVFIDSIMVDLLYLLTFEDGHVRGLVLNVLRSIRDIKAYPKTAHLAETILQSSSVLADDFMYIRTLIPRICKKSSRASDYMIDALRDHLEHIKITKISLFCFECLSSVRLPDMHSPVDKFFGKVLNSEICELSKPFMSLLLKYVVSLPFHETKGEQIFRIVSDISVSEIFHDLVFPKINDIFVIFTPEQKKKFFYNWLVYISKECSISEILCEKITSLPINSTDILILIKKLFKIVFCEAIAPFYVSSPELDAIFLGLEPKILLFKILDLVALENKYINKSALLGGLLELSGEASDIHKTQKINSDVIRNTLAKLLKSINGIIGSLLEDGTKIDLADSTNFKHIVSILKTDPVEKIVKKCLKILMNLSRLCPQILLDYLMPLFTFMASYSQRDDAKSLKIISQVIDAIIPHISVNFGENRAELLSVVDTFCSSFKHVPKHRHRTLFMSLISSLSAKNPLGIVMFSLVNNNPASNHTFEFIWDVMSEFQVPDVVRSLKYVLKHSSIAFEIDQQNSDQNDSTLKKNLKKLKVSSSLVIYVMDCTVFKRKMSSIERPYKKLIACYFLKSLTWIIKDLDHVSTNSKYLKDVEKLIIMISSYCHPVKFAKLIALAVKHHGLSNYINILRSWSSVASTEPHKYKRILRILTEYLLKFVSSSDFKNPKDVNTCTKCIFTIKNFVKKTESQKVRLELLEDLLQIRSLALQSWPIAICFAWTVSASIQSISQISQSLPVAFDFLIQLQSLIQQKQTGVYLEVVVKSLLSLTRASGDSLELYAENVLQIVYLLPSEEKFKDLKTCLSTLQTTQPDLFESLNLMTKNITPEILFAKIYQFSVDSNGLSRSGLFYILLLVYLGVLRTDRASRTRNHHINAKLLNNLLLYRYVCAKNSTKFKASYEKIIISIFYEYYLKQTEEDLFNSLSELYQDSSNCRELESHHKLTSVYHLLYCLTKKFGNTLIPFTKCIMEETHRHIVDFISNTDFSNIELFFQLCKSIKVTFLCDISNEISPSILKIFGKSLIDSFGIHSRENPDIDRCLNKHVVPAIAYMSIRLQGCNLFNNFILDLKKLLSKSSTIQYLALKTLQHICKNMPDQAPFIYHSISNDLNTLTRDKDENVSNEAQLFRDHLINLMDPANPS</sequence>
<gene>
    <name evidence="2" type="ORF">RF11_00775</name>
</gene>
<dbReference type="GO" id="GO:0030515">
    <property type="term" value="F:snoRNA binding"/>
    <property type="evidence" value="ECO:0007669"/>
    <property type="project" value="TreeGrafter"/>
</dbReference>
<keyword evidence="1" id="KW-0687">Ribonucleoprotein</keyword>
<dbReference type="InterPro" id="IPR016024">
    <property type="entry name" value="ARM-type_fold"/>
</dbReference>
<dbReference type="PANTHER" id="PTHR13457">
    <property type="entry name" value="BAP28"/>
    <property type="match status" value="1"/>
</dbReference>
<keyword evidence="1" id="KW-0690">Ribosome biogenesis</keyword>
<reference evidence="2 3" key="1">
    <citation type="journal article" date="2014" name="Genome Biol. Evol.">
        <title>The genome of the myxosporean Thelohanellus kitauei shows adaptations to nutrient acquisition within its fish host.</title>
        <authorList>
            <person name="Yang Y."/>
            <person name="Xiong J."/>
            <person name="Zhou Z."/>
            <person name="Huo F."/>
            <person name="Miao W."/>
            <person name="Ran C."/>
            <person name="Liu Y."/>
            <person name="Zhang J."/>
            <person name="Feng J."/>
            <person name="Wang M."/>
            <person name="Wang M."/>
            <person name="Wang L."/>
            <person name="Yao B."/>
        </authorList>
    </citation>
    <scope>NUCLEOTIDE SEQUENCE [LARGE SCALE GENOMIC DNA]</scope>
    <source>
        <strain evidence="2">Wuqing</strain>
    </source>
</reference>
<dbReference type="GO" id="GO:0030686">
    <property type="term" value="C:90S preribosome"/>
    <property type="evidence" value="ECO:0007669"/>
    <property type="project" value="TreeGrafter"/>
</dbReference>
<dbReference type="OrthoDB" id="6022262at2759"/>
<comment type="caution">
    <text evidence="2">The sequence shown here is derived from an EMBL/GenBank/DDBJ whole genome shotgun (WGS) entry which is preliminary data.</text>
</comment>
<dbReference type="PANTHER" id="PTHR13457:SF1">
    <property type="entry name" value="HEAT REPEAT-CONTAINING PROTEIN 1"/>
    <property type="match status" value="1"/>
</dbReference>
<dbReference type="SUPFAM" id="SSF48371">
    <property type="entry name" value="ARM repeat"/>
    <property type="match status" value="1"/>
</dbReference>
<dbReference type="GO" id="GO:0034455">
    <property type="term" value="C:t-UTP complex"/>
    <property type="evidence" value="ECO:0007669"/>
    <property type="project" value="TreeGrafter"/>
</dbReference>
<dbReference type="EMBL" id="JWZT01001784">
    <property type="protein sequence ID" value="KII71365.1"/>
    <property type="molecule type" value="Genomic_DNA"/>
</dbReference>
<dbReference type="InterPro" id="IPR040191">
    <property type="entry name" value="UTP10"/>
</dbReference>
<accession>A0A0C2N4T4</accession>
<dbReference type="GO" id="GO:0045943">
    <property type="term" value="P:positive regulation of transcription by RNA polymerase I"/>
    <property type="evidence" value="ECO:0007669"/>
    <property type="project" value="TreeGrafter"/>
</dbReference>
<comment type="similarity">
    <text evidence="1">Belongs to the HEATR1/UTP10 family.</text>
</comment>
<dbReference type="Proteomes" id="UP000031668">
    <property type="component" value="Unassembled WGS sequence"/>
</dbReference>
<protein>
    <recommendedName>
        <fullName evidence="1">HEAT repeat-containing protein 1</fullName>
    </recommendedName>
</protein>
<organism evidence="2 3">
    <name type="scientific">Thelohanellus kitauei</name>
    <name type="common">Myxosporean</name>
    <dbReference type="NCBI Taxonomy" id="669202"/>
    <lineage>
        <taxon>Eukaryota</taxon>
        <taxon>Metazoa</taxon>
        <taxon>Cnidaria</taxon>
        <taxon>Myxozoa</taxon>
        <taxon>Myxosporea</taxon>
        <taxon>Bivalvulida</taxon>
        <taxon>Platysporina</taxon>
        <taxon>Myxobolidae</taxon>
        <taxon>Thelohanellus</taxon>
    </lineage>
</organism>
<dbReference type="GO" id="GO:0032040">
    <property type="term" value="C:small-subunit processome"/>
    <property type="evidence" value="ECO:0007669"/>
    <property type="project" value="TreeGrafter"/>
</dbReference>
<comment type="subcellular location">
    <subcellularLocation>
        <location evidence="1">Nucleus</location>
        <location evidence="1">Nucleolus</location>
    </subcellularLocation>
</comment>
<keyword evidence="1" id="KW-0698">rRNA processing</keyword>
<dbReference type="GO" id="GO:0000462">
    <property type="term" value="P:maturation of SSU-rRNA from tricistronic rRNA transcript (SSU-rRNA, 5.8S rRNA, LSU-rRNA)"/>
    <property type="evidence" value="ECO:0007669"/>
    <property type="project" value="TreeGrafter"/>
</dbReference>
<evidence type="ECO:0000256" key="1">
    <source>
        <dbReference type="RuleBase" id="RU367065"/>
    </source>
</evidence>
<keyword evidence="3" id="KW-1185">Reference proteome</keyword>
<comment type="function">
    <text evidence="1">Involved in nucleolar processing of pre-18S ribosomal RNA.</text>
</comment>
<name>A0A0C2N4T4_THEKT</name>
<keyword evidence="1" id="KW-0539">Nucleus</keyword>
<proteinExistence type="inferred from homology"/>
<evidence type="ECO:0000313" key="2">
    <source>
        <dbReference type="EMBL" id="KII71365.1"/>
    </source>
</evidence>